<protein>
    <submittedName>
        <fullName evidence="2">Uncharacterized protein</fullName>
    </submittedName>
</protein>
<dbReference type="AlphaFoldDB" id="A0A1R2C091"/>
<organism evidence="2 3">
    <name type="scientific">Stentor coeruleus</name>
    <dbReference type="NCBI Taxonomy" id="5963"/>
    <lineage>
        <taxon>Eukaryota</taxon>
        <taxon>Sar</taxon>
        <taxon>Alveolata</taxon>
        <taxon>Ciliophora</taxon>
        <taxon>Postciliodesmatophora</taxon>
        <taxon>Heterotrichea</taxon>
        <taxon>Heterotrichida</taxon>
        <taxon>Stentoridae</taxon>
        <taxon>Stentor</taxon>
    </lineage>
</organism>
<gene>
    <name evidence="2" type="ORF">SteCoe_16883</name>
</gene>
<evidence type="ECO:0000313" key="2">
    <source>
        <dbReference type="EMBL" id="OMJ82409.1"/>
    </source>
</evidence>
<dbReference type="EMBL" id="MPUH01000341">
    <property type="protein sequence ID" value="OMJ82409.1"/>
    <property type="molecule type" value="Genomic_DNA"/>
</dbReference>
<name>A0A1R2C091_9CILI</name>
<comment type="caution">
    <text evidence="2">The sequence shown here is derived from an EMBL/GenBank/DDBJ whole genome shotgun (WGS) entry which is preliminary data.</text>
</comment>
<sequence>MNCKMEPEERSAMLSHKSGQSKSLQRLTAKSTQEKLSENRKKLAKKNHPGIRSQKCLNNIRFDTPEKNPSPKPRRELNKNKVYPSVPILKVNTPFPSKISLIPKQQICNLIKNGQGNKFNPMLLTPVLLCRKGKEDNKNQSDSRAQSPYDIKTLEDFTKQDFHIELYPQELEKNTNSEEKSEKLIESRNYDKNQLYFYNNFTQSSFGGEEEEPVFLSERQSNDCESNQSLKFDKHKENFGLNSDFFDSIKSVSVNEPERLETETQTEDHIIETMLKCLDDNEIKLAIKFISQIARFIKTL</sequence>
<reference evidence="2 3" key="1">
    <citation type="submission" date="2016-11" db="EMBL/GenBank/DDBJ databases">
        <title>The macronuclear genome of Stentor coeruleus: a giant cell with tiny introns.</title>
        <authorList>
            <person name="Slabodnick M."/>
            <person name="Ruby J.G."/>
            <person name="Reiff S.B."/>
            <person name="Swart E.C."/>
            <person name="Gosai S."/>
            <person name="Prabakaran S."/>
            <person name="Witkowska E."/>
            <person name="Larue G.E."/>
            <person name="Fisher S."/>
            <person name="Freeman R.M."/>
            <person name="Gunawardena J."/>
            <person name="Chu W."/>
            <person name="Stover N.A."/>
            <person name="Gregory B.D."/>
            <person name="Nowacki M."/>
            <person name="Derisi J."/>
            <person name="Roy S.W."/>
            <person name="Marshall W.F."/>
            <person name="Sood P."/>
        </authorList>
    </citation>
    <scope>NUCLEOTIDE SEQUENCE [LARGE SCALE GENOMIC DNA]</scope>
    <source>
        <strain evidence="2">WM001</strain>
    </source>
</reference>
<feature type="region of interest" description="Disordered" evidence="1">
    <location>
        <begin position="1"/>
        <end position="78"/>
    </location>
</feature>
<evidence type="ECO:0000313" key="3">
    <source>
        <dbReference type="Proteomes" id="UP000187209"/>
    </source>
</evidence>
<feature type="compositionally biased region" description="Basic and acidic residues" evidence="1">
    <location>
        <begin position="32"/>
        <end position="41"/>
    </location>
</feature>
<feature type="compositionally biased region" description="Basic and acidic residues" evidence="1">
    <location>
        <begin position="1"/>
        <end position="11"/>
    </location>
</feature>
<accession>A0A1R2C091</accession>
<evidence type="ECO:0000256" key="1">
    <source>
        <dbReference type="SAM" id="MobiDB-lite"/>
    </source>
</evidence>
<dbReference type="Proteomes" id="UP000187209">
    <property type="component" value="Unassembled WGS sequence"/>
</dbReference>
<keyword evidence="3" id="KW-1185">Reference proteome</keyword>
<proteinExistence type="predicted"/>
<feature type="compositionally biased region" description="Polar residues" evidence="1">
    <location>
        <begin position="17"/>
        <end position="31"/>
    </location>
</feature>